<dbReference type="EMBL" id="CABPRJ010000991">
    <property type="protein sequence ID" value="VVC34316.1"/>
    <property type="molecule type" value="Genomic_DNA"/>
</dbReference>
<protein>
    <submittedName>
        <fullName evidence="2">Uncharacterized protein</fullName>
    </submittedName>
</protein>
<evidence type="ECO:0000313" key="2">
    <source>
        <dbReference type="EMBL" id="VVC34316.1"/>
    </source>
</evidence>
<name>A0A5E4MPU1_9HEMI</name>
<accession>A0A5E4MPU1</accession>
<evidence type="ECO:0000256" key="1">
    <source>
        <dbReference type="SAM" id="MobiDB-lite"/>
    </source>
</evidence>
<dbReference type="AlphaFoldDB" id="A0A5E4MPU1"/>
<organism evidence="2 3">
    <name type="scientific">Cinara cedri</name>
    <dbReference type="NCBI Taxonomy" id="506608"/>
    <lineage>
        <taxon>Eukaryota</taxon>
        <taxon>Metazoa</taxon>
        <taxon>Ecdysozoa</taxon>
        <taxon>Arthropoda</taxon>
        <taxon>Hexapoda</taxon>
        <taxon>Insecta</taxon>
        <taxon>Pterygota</taxon>
        <taxon>Neoptera</taxon>
        <taxon>Paraneoptera</taxon>
        <taxon>Hemiptera</taxon>
        <taxon>Sternorrhyncha</taxon>
        <taxon>Aphidomorpha</taxon>
        <taxon>Aphidoidea</taxon>
        <taxon>Aphididae</taxon>
        <taxon>Lachninae</taxon>
        <taxon>Cinara</taxon>
    </lineage>
</organism>
<gene>
    <name evidence="2" type="ORF">CINCED_3A017404</name>
</gene>
<keyword evidence="3" id="KW-1185">Reference proteome</keyword>
<feature type="compositionally biased region" description="Polar residues" evidence="1">
    <location>
        <begin position="10"/>
        <end position="19"/>
    </location>
</feature>
<feature type="region of interest" description="Disordered" evidence="1">
    <location>
        <begin position="1"/>
        <end position="20"/>
    </location>
</feature>
<dbReference type="Proteomes" id="UP000325440">
    <property type="component" value="Unassembled WGS sequence"/>
</dbReference>
<sequence length="94" mass="10814">MDNPRVSSKRVPTQNSESMISPRWRIRSKSITDQYTTSPKFGVGKNEFPCYRQPSILEKISAVEHKRVSIILYEYSYKVAASLLSFSLDLTKLL</sequence>
<evidence type="ECO:0000313" key="3">
    <source>
        <dbReference type="Proteomes" id="UP000325440"/>
    </source>
</evidence>
<reference evidence="2 3" key="1">
    <citation type="submission" date="2019-08" db="EMBL/GenBank/DDBJ databases">
        <authorList>
            <person name="Alioto T."/>
            <person name="Alioto T."/>
            <person name="Gomez Garrido J."/>
        </authorList>
    </citation>
    <scope>NUCLEOTIDE SEQUENCE [LARGE SCALE GENOMIC DNA]</scope>
</reference>
<proteinExistence type="predicted"/>